<sequence>MKNIEIKLPMSIAECTPDMIAKWSMLAPSYGGEDFTILNKLEFFVQLVSIFSGVPMSTIRRVDMDSIAEASEHILSMLNEFRISEPIGRVVIEGKAYVFDKDSTHWSTGQIIDMKLIEEPVMNPCEALAIMYVEEGMEYCQTDDHERVLNPTEKRFSLFKKSFPGDESFNFYAFFLNDYEKRNLALLGIQTMKMMKARNQITKELSAIANGSPGQN</sequence>
<reference evidence="1" key="1">
    <citation type="submission" date="2020-04" db="EMBL/GenBank/DDBJ databases">
        <authorList>
            <person name="Chiriac C."/>
            <person name="Salcher M."/>
            <person name="Ghai R."/>
            <person name="Kavagutti S V."/>
        </authorList>
    </citation>
    <scope>NUCLEOTIDE SEQUENCE</scope>
</reference>
<accession>A0A6J5NAL5</accession>
<gene>
    <name evidence="1" type="ORF">UFOVP633_15</name>
</gene>
<dbReference type="EMBL" id="LR796610">
    <property type="protein sequence ID" value="CAB4154144.1"/>
    <property type="molecule type" value="Genomic_DNA"/>
</dbReference>
<proteinExistence type="predicted"/>
<protein>
    <submittedName>
        <fullName evidence="1">Uncharacterized protein</fullName>
    </submittedName>
</protein>
<organism evidence="1">
    <name type="scientific">uncultured Caudovirales phage</name>
    <dbReference type="NCBI Taxonomy" id="2100421"/>
    <lineage>
        <taxon>Viruses</taxon>
        <taxon>Duplodnaviria</taxon>
        <taxon>Heunggongvirae</taxon>
        <taxon>Uroviricota</taxon>
        <taxon>Caudoviricetes</taxon>
        <taxon>Peduoviridae</taxon>
        <taxon>Maltschvirus</taxon>
        <taxon>Maltschvirus maltsch</taxon>
    </lineage>
</organism>
<evidence type="ECO:0000313" key="1">
    <source>
        <dbReference type="EMBL" id="CAB4154144.1"/>
    </source>
</evidence>
<name>A0A6J5NAL5_9CAUD</name>